<accession>A0A7V8NSD8</accession>
<dbReference type="AlphaFoldDB" id="A0A7V8NSD8"/>
<dbReference type="Pfam" id="PF14808">
    <property type="entry name" value="TMEM164"/>
    <property type="match status" value="1"/>
</dbReference>
<gene>
    <name evidence="2" type="ORF">HRJ53_16620</name>
</gene>
<reference evidence="2" key="1">
    <citation type="submission" date="2020-06" db="EMBL/GenBank/DDBJ databases">
        <title>Legume-microbial interactions unlock mineral nutrients during tropical forest succession.</title>
        <authorList>
            <person name="Epihov D.Z."/>
        </authorList>
    </citation>
    <scope>NUCLEOTIDE SEQUENCE [LARGE SCALE GENOMIC DNA]</scope>
    <source>
        <strain evidence="2">Pan2503</strain>
    </source>
</reference>
<feature type="transmembrane region" description="Helical" evidence="1">
    <location>
        <begin position="46"/>
        <end position="68"/>
    </location>
</feature>
<organism evidence="2 3">
    <name type="scientific">Candidatus Acidiferrum panamense</name>
    <dbReference type="NCBI Taxonomy" id="2741543"/>
    <lineage>
        <taxon>Bacteria</taxon>
        <taxon>Pseudomonadati</taxon>
        <taxon>Acidobacteriota</taxon>
        <taxon>Terriglobia</taxon>
        <taxon>Candidatus Acidiferrales</taxon>
        <taxon>Candidatus Acidiferrum</taxon>
    </lineage>
</organism>
<protein>
    <submittedName>
        <fullName evidence="2">YwaF family protein</fullName>
    </submittedName>
</protein>
<keyword evidence="3" id="KW-1185">Reference proteome</keyword>
<feature type="non-terminal residue" evidence="2">
    <location>
        <position position="1"/>
    </location>
</feature>
<evidence type="ECO:0000256" key="1">
    <source>
        <dbReference type="SAM" id="Phobius"/>
    </source>
</evidence>
<feature type="transmembrane region" description="Helical" evidence="1">
    <location>
        <begin position="88"/>
        <end position="108"/>
    </location>
</feature>
<feature type="transmembrane region" description="Helical" evidence="1">
    <location>
        <begin position="12"/>
        <end position="34"/>
    </location>
</feature>
<proteinExistence type="predicted"/>
<sequence length="120" mass="13312">PDLWSPWPSYPAVYFFLAHGGVVTASAVLVFGRIQPLRRGALWRSYALLTAYTMVLGAFNGVVGANYMYLCRKPRNPSLLDWLGPWPIYLAGGAGVGFVLFWLLWLPLRPRAPTSRQAGS</sequence>
<comment type="caution">
    <text evidence="2">The sequence shown here is derived from an EMBL/GenBank/DDBJ whole genome shotgun (WGS) entry which is preliminary data.</text>
</comment>
<name>A0A7V8NSD8_9BACT</name>
<dbReference type="EMBL" id="JACDQQ010001597">
    <property type="protein sequence ID" value="MBA0086606.1"/>
    <property type="molecule type" value="Genomic_DNA"/>
</dbReference>
<evidence type="ECO:0000313" key="3">
    <source>
        <dbReference type="Proteomes" id="UP000567293"/>
    </source>
</evidence>
<keyword evidence="1" id="KW-0472">Membrane</keyword>
<evidence type="ECO:0000313" key="2">
    <source>
        <dbReference type="EMBL" id="MBA0086606.1"/>
    </source>
</evidence>
<dbReference type="Proteomes" id="UP000567293">
    <property type="component" value="Unassembled WGS sequence"/>
</dbReference>
<keyword evidence="1" id="KW-0812">Transmembrane</keyword>
<keyword evidence="1" id="KW-1133">Transmembrane helix</keyword>